<dbReference type="InterPro" id="IPR044713">
    <property type="entry name" value="DNJA1/2-like"/>
</dbReference>
<dbReference type="AlphaFoldDB" id="K2MHJ1"/>
<dbReference type="Pfam" id="PF00226">
    <property type="entry name" value="DnaJ"/>
    <property type="match status" value="1"/>
</dbReference>
<dbReference type="PRINTS" id="PR00625">
    <property type="entry name" value="JDOMAIN"/>
</dbReference>
<keyword evidence="3 5" id="KW-0863">Zinc-finger</keyword>
<accession>K2MHJ1</accession>
<dbReference type="SUPFAM" id="SSF46565">
    <property type="entry name" value="Chaperone J-domain"/>
    <property type="match status" value="1"/>
</dbReference>
<dbReference type="InterPro" id="IPR001305">
    <property type="entry name" value="HSP_DnaJ_Cys-rich_dom"/>
</dbReference>
<dbReference type="EMBL" id="AHKC01020356">
    <property type="protein sequence ID" value="EKF26575.1"/>
    <property type="molecule type" value="Genomic_DNA"/>
</dbReference>
<evidence type="ECO:0000256" key="1">
    <source>
        <dbReference type="ARBA" id="ARBA00022723"/>
    </source>
</evidence>
<dbReference type="Pfam" id="PF00684">
    <property type="entry name" value="DnaJ_CXXCXGXG"/>
    <property type="match status" value="1"/>
</dbReference>
<dbReference type="InterPro" id="IPR001623">
    <property type="entry name" value="DnaJ_domain"/>
</dbReference>
<feature type="domain" description="J" evidence="8">
    <location>
        <begin position="72"/>
        <end position="136"/>
    </location>
</feature>
<keyword evidence="11" id="KW-1185">Reference proteome</keyword>
<dbReference type="InterPro" id="IPR008971">
    <property type="entry name" value="HSP40/DnaJ_pept-bd"/>
</dbReference>
<organism evidence="10 11">
    <name type="scientific">Trypanosoma cruzi marinkellei</name>
    <dbReference type="NCBI Taxonomy" id="85056"/>
    <lineage>
        <taxon>Eukaryota</taxon>
        <taxon>Discoba</taxon>
        <taxon>Euglenozoa</taxon>
        <taxon>Kinetoplastea</taxon>
        <taxon>Metakinetoplastina</taxon>
        <taxon>Trypanosomatida</taxon>
        <taxon>Trypanosomatidae</taxon>
        <taxon>Trypanosoma</taxon>
        <taxon>Schizotrypanum</taxon>
    </lineage>
</organism>
<comment type="caution">
    <text evidence="10">The sequence shown here is derived from an EMBL/GenBank/DDBJ whole genome shotgun (WGS) entry which is preliminary data.</text>
</comment>
<evidence type="ECO:0000313" key="11">
    <source>
        <dbReference type="Proteomes" id="UP000007350"/>
    </source>
</evidence>
<dbReference type="SMART" id="SM00271">
    <property type="entry name" value="DnaJ"/>
    <property type="match status" value="1"/>
</dbReference>
<dbReference type="Gene3D" id="1.10.287.110">
    <property type="entry name" value="DnaJ domain"/>
    <property type="match status" value="1"/>
</dbReference>
<evidence type="ECO:0000256" key="2">
    <source>
        <dbReference type="ARBA" id="ARBA00022737"/>
    </source>
</evidence>
<dbReference type="SUPFAM" id="SSF57938">
    <property type="entry name" value="DnaJ/Hsp40 cysteine-rich domain"/>
    <property type="match status" value="1"/>
</dbReference>
<evidence type="ECO:0000256" key="7">
    <source>
        <dbReference type="SAM" id="Phobius"/>
    </source>
</evidence>
<gene>
    <name evidence="10" type="ORF">MOQ_009726</name>
</gene>
<keyword evidence="7" id="KW-0812">Transmembrane</keyword>
<keyword evidence="7" id="KW-1133">Transmembrane helix</keyword>
<proteinExistence type="inferred from homology"/>
<feature type="region of interest" description="Disordered" evidence="6">
    <location>
        <begin position="434"/>
        <end position="465"/>
    </location>
</feature>
<dbReference type="CDD" id="cd10719">
    <property type="entry name" value="DnaJ_zf"/>
    <property type="match status" value="1"/>
</dbReference>
<name>K2MHJ1_TRYCR</name>
<dbReference type="PROSITE" id="PS00636">
    <property type="entry name" value="DNAJ_1"/>
    <property type="match status" value="1"/>
</dbReference>
<protein>
    <submittedName>
        <fullName evidence="10">Chaperone DNAJ protein, putative</fullName>
    </submittedName>
</protein>
<dbReference type="FunFam" id="2.60.260.20:FF:000003">
    <property type="entry name" value="DnaJ subfamily A member 2"/>
    <property type="match status" value="1"/>
</dbReference>
<sequence length="465" mass="51993">MWAFDGWEFLLEICILFLVPMWWVLLAQVFCSIDNDTFTQMSTQPLFFLFLALLIVLSFLSLVRLAMVKETKFYDSLGVSPDASVDEIKRAYRRLALKYHPDKNKDPGSQEKFKEVSVAYECLSDPEKRSRYDQFGEKGVEMESGGIDPTDIFASFFGGSRARGEPKPKDIVHELPVSLEAFYTGKTIKLAITRDRLCPACNGSGSKVPNASVTCKECDGRGVKLITRSIGPGFIQQMQVACPKCRGKGTDMREEDKCDSCRGQQIKKDKKIFEIFVEKGMHRGDNATFRGEGDQIPGVRLSGDIIIIFEQKPHPVFTRKGDHLVMERTISLAEALTGFTLNIKHLDERDVSITSTGVVDPSKLWCVSREGMPIPNTGGVERGDLVVKFHVVYPSAQSLQSNEISELRKILHYPPQQSPPPSAMLCHLSETNIDLEKEAKRRRQTGGDDDDDAPQGHTGATCTQQ</sequence>
<dbReference type="Proteomes" id="UP000007350">
    <property type="component" value="Unassembled WGS sequence"/>
</dbReference>
<dbReference type="GO" id="GO:0051082">
    <property type="term" value="F:unfolded protein binding"/>
    <property type="evidence" value="ECO:0007669"/>
    <property type="project" value="InterPro"/>
</dbReference>
<evidence type="ECO:0000256" key="6">
    <source>
        <dbReference type="SAM" id="MobiDB-lite"/>
    </source>
</evidence>
<evidence type="ECO:0000313" key="10">
    <source>
        <dbReference type="EMBL" id="EKF26575.1"/>
    </source>
</evidence>
<dbReference type="PROSITE" id="PS51188">
    <property type="entry name" value="ZF_CR"/>
    <property type="match status" value="1"/>
</dbReference>
<dbReference type="CDD" id="cd06257">
    <property type="entry name" value="DnaJ"/>
    <property type="match status" value="1"/>
</dbReference>
<feature type="transmembrane region" description="Helical" evidence="7">
    <location>
        <begin position="7"/>
        <end position="26"/>
    </location>
</feature>
<evidence type="ECO:0000256" key="3">
    <source>
        <dbReference type="ARBA" id="ARBA00022771"/>
    </source>
</evidence>
<reference evidence="10 11" key="1">
    <citation type="journal article" date="2012" name="BMC Genomics">
        <title>Comparative genomic analysis of human infective Trypanosoma cruzi lineages with the bat-restricted subspecies T. cruzi marinkellei.</title>
        <authorList>
            <person name="Franzen O."/>
            <person name="Talavera-Lopez C."/>
            <person name="Ochaya S."/>
            <person name="Butler C.E."/>
            <person name="Messenger L.A."/>
            <person name="Lewis M.D."/>
            <person name="Llewellyn M.S."/>
            <person name="Marinkelle C.J."/>
            <person name="Tyler K.M."/>
            <person name="Miles M.A."/>
            <person name="Andersson B."/>
        </authorList>
    </citation>
    <scope>NUCLEOTIDE SEQUENCE [LARGE SCALE GENOMIC DNA]</scope>
    <source>
        <strain evidence="10 11">B7</strain>
    </source>
</reference>
<feature type="transmembrane region" description="Helical" evidence="7">
    <location>
        <begin position="46"/>
        <end position="67"/>
    </location>
</feature>
<dbReference type="InterPro" id="IPR012724">
    <property type="entry name" value="DnaJ"/>
</dbReference>
<dbReference type="OrthoDB" id="550424at2759"/>
<dbReference type="PROSITE" id="PS50076">
    <property type="entry name" value="DNAJ_2"/>
    <property type="match status" value="1"/>
</dbReference>
<dbReference type="FunFam" id="2.10.230.10:FF:000001">
    <property type="entry name" value="DnaJ subfamily A member 2"/>
    <property type="match status" value="1"/>
</dbReference>
<keyword evidence="1 5" id="KW-0479">Metal-binding</keyword>
<dbReference type="InterPro" id="IPR002939">
    <property type="entry name" value="DnaJ_C"/>
</dbReference>
<dbReference type="GO" id="GO:0008270">
    <property type="term" value="F:zinc ion binding"/>
    <property type="evidence" value="ECO:0007669"/>
    <property type="project" value="UniProtKB-KW"/>
</dbReference>
<dbReference type="GO" id="GO:0030544">
    <property type="term" value="F:Hsp70 protein binding"/>
    <property type="evidence" value="ECO:0007669"/>
    <property type="project" value="InterPro"/>
</dbReference>
<dbReference type="GO" id="GO:0006457">
    <property type="term" value="P:protein folding"/>
    <property type="evidence" value="ECO:0007669"/>
    <property type="project" value="InterPro"/>
</dbReference>
<dbReference type="Pfam" id="PF01556">
    <property type="entry name" value="DnaJ_C"/>
    <property type="match status" value="1"/>
</dbReference>
<keyword evidence="7" id="KW-0472">Membrane</keyword>
<feature type="domain" description="CR-type" evidence="9">
    <location>
        <begin position="185"/>
        <end position="270"/>
    </location>
</feature>
<dbReference type="Gene3D" id="2.60.260.20">
    <property type="entry name" value="Urease metallochaperone UreE, N-terminal domain"/>
    <property type="match status" value="2"/>
</dbReference>
<keyword evidence="2" id="KW-0677">Repeat</keyword>
<evidence type="ECO:0000256" key="4">
    <source>
        <dbReference type="ARBA" id="ARBA00022833"/>
    </source>
</evidence>
<keyword evidence="4 5" id="KW-0862">Zinc</keyword>
<dbReference type="InterPro" id="IPR018253">
    <property type="entry name" value="DnaJ_domain_CS"/>
</dbReference>
<evidence type="ECO:0000259" key="9">
    <source>
        <dbReference type="PROSITE" id="PS51188"/>
    </source>
</evidence>
<dbReference type="InterPro" id="IPR036869">
    <property type="entry name" value="J_dom_sf"/>
</dbReference>
<dbReference type="SUPFAM" id="SSF49493">
    <property type="entry name" value="HSP40/DnaJ peptide-binding domain"/>
    <property type="match status" value="2"/>
</dbReference>
<dbReference type="GO" id="GO:0009408">
    <property type="term" value="P:response to heat"/>
    <property type="evidence" value="ECO:0007669"/>
    <property type="project" value="InterPro"/>
</dbReference>
<dbReference type="HAMAP" id="MF_01152">
    <property type="entry name" value="DnaJ"/>
    <property type="match status" value="1"/>
</dbReference>
<evidence type="ECO:0000259" key="8">
    <source>
        <dbReference type="PROSITE" id="PS50076"/>
    </source>
</evidence>
<evidence type="ECO:0000256" key="5">
    <source>
        <dbReference type="PROSITE-ProRule" id="PRU00546"/>
    </source>
</evidence>
<dbReference type="PANTHER" id="PTHR43888">
    <property type="entry name" value="DNAJ-LIKE-2, ISOFORM A-RELATED"/>
    <property type="match status" value="1"/>
</dbReference>
<dbReference type="GO" id="GO:0005524">
    <property type="term" value="F:ATP binding"/>
    <property type="evidence" value="ECO:0007669"/>
    <property type="project" value="InterPro"/>
</dbReference>
<dbReference type="InterPro" id="IPR036410">
    <property type="entry name" value="HSP_DnaJ_Cys-rich_dom_sf"/>
</dbReference>
<feature type="zinc finger region" description="CR-type" evidence="5">
    <location>
        <begin position="185"/>
        <end position="270"/>
    </location>
</feature>
<dbReference type="CDD" id="cd10747">
    <property type="entry name" value="DnaJ_C"/>
    <property type="match status" value="1"/>
</dbReference>
<dbReference type="FunFam" id="1.10.287.110:FF:000074">
    <property type="entry name" value="Heat shock protein DNAJ, putative"/>
    <property type="match status" value="1"/>
</dbReference>
<dbReference type="Gene3D" id="2.10.230.10">
    <property type="entry name" value="Heat shock protein DnaJ, cysteine-rich domain"/>
    <property type="match status" value="1"/>
</dbReference>